<gene>
    <name evidence="2" type="ORF">FYC77_15955</name>
</gene>
<keyword evidence="3" id="KW-1185">Reference proteome</keyword>
<dbReference type="InterPro" id="IPR029044">
    <property type="entry name" value="Nucleotide-diphossugar_trans"/>
</dbReference>
<dbReference type="InterPro" id="IPR005835">
    <property type="entry name" value="NTP_transferase_dom"/>
</dbReference>
<dbReference type="CDD" id="cd04181">
    <property type="entry name" value="NTP_transferase"/>
    <property type="match status" value="1"/>
</dbReference>
<dbReference type="AlphaFoldDB" id="A0A5D5AH00"/>
<dbReference type="InterPro" id="IPR050486">
    <property type="entry name" value="Mannose-1P_guanyltransferase"/>
</dbReference>
<accession>A0A5D5AH00</accession>
<name>A0A5D5AH00_9EURY</name>
<organism evidence="2 3">
    <name type="scientific">Natrialba swarupiae</name>
    <dbReference type="NCBI Taxonomy" id="2448032"/>
    <lineage>
        <taxon>Archaea</taxon>
        <taxon>Methanobacteriati</taxon>
        <taxon>Methanobacteriota</taxon>
        <taxon>Stenosarchaea group</taxon>
        <taxon>Halobacteria</taxon>
        <taxon>Halobacteriales</taxon>
        <taxon>Natrialbaceae</taxon>
        <taxon>Natrialba</taxon>
    </lineage>
</organism>
<dbReference type="Proteomes" id="UP000324104">
    <property type="component" value="Unassembled WGS sequence"/>
</dbReference>
<sequence>MDAVVLAGGYATRMWPITKRRPKMFLPIDDTTVVDRIFEELEADDRVENVYVSTNARFADEFQSHLEKQCYEKPTLSIEQTSSEREKLGVIGAIEQLIERESLSEDTVIIAGDNYISFDISEFIDHFQHCGTPTIAAYNVGSTEKASQYGVVKVESGQVVDFQEKPADPRSSLISIACYAFPADTLKRVHSYLIHGNNPDEPGWFIQWLQSRQTVHAFSFDGAWFDIGTPGSYLDAIGHQLNGDVSIDPTATVKNSDLGSNVHVMQNAKVIDATLDRAVVFPDSSVLNASVRNCVLDESCVIEGVDLDGSVIGSYSQLRNEIPN</sequence>
<protein>
    <submittedName>
        <fullName evidence="2">NDP-sugar synthase</fullName>
    </submittedName>
</protein>
<dbReference type="SUPFAM" id="SSF53448">
    <property type="entry name" value="Nucleotide-diphospho-sugar transferases"/>
    <property type="match status" value="1"/>
</dbReference>
<dbReference type="EMBL" id="VTAW01000025">
    <property type="protein sequence ID" value="TYT60986.1"/>
    <property type="molecule type" value="Genomic_DNA"/>
</dbReference>
<comment type="caution">
    <text evidence="2">The sequence shown here is derived from an EMBL/GenBank/DDBJ whole genome shotgun (WGS) entry which is preliminary data.</text>
</comment>
<proteinExistence type="predicted"/>
<feature type="domain" description="Nucleotidyl transferase" evidence="1">
    <location>
        <begin position="3"/>
        <end position="238"/>
    </location>
</feature>
<evidence type="ECO:0000313" key="2">
    <source>
        <dbReference type="EMBL" id="TYT60986.1"/>
    </source>
</evidence>
<dbReference type="Pfam" id="PF00483">
    <property type="entry name" value="NTP_transferase"/>
    <property type="match status" value="1"/>
</dbReference>
<evidence type="ECO:0000259" key="1">
    <source>
        <dbReference type="Pfam" id="PF00483"/>
    </source>
</evidence>
<dbReference type="RefSeq" id="WP_149082496.1">
    <property type="nucleotide sequence ID" value="NZ_VTAW01000025.1"/>
</dbReference>
<dbReference type="PANTHER" id="PTHR22572">
    <property type="entry name" value="SUGAR-1-PHOSPHATE GUANYL TRANSFERASE"/>
    <property type="match status" value="1"/>
</dbReference>
<evidence type="ECO:0000313" key="3">
    <source>
        <dbReference type="Proteomes" id="UP000324104"/>
    </source>
</evidence>
<reference evidence="2 3" key="1">
    <citation type="submission" date="2019-08" db="EMBL/GenBank/DDBJ databases">
        <title>Archaea genome.</title>
        <authorList>
            <person name="Kajale S."/>
            <person name="Shouche Y."/>
            <person name="Deshpande N."/>
            <person name="Sharma A."/>
        </authorList>
    </citation>
    <scope>NUCLEOTIDE SEQUENCE [LARGE SCALE GENOMIC DNA]</scope>
    <source>
        <strain evidence="2 3">ESP3B_9</strain>
    </source>
</reference>
<dbReference type="Gene3D" id="3.90.550.10">
    <property type="entry name" value="Spore Coat Polysaccharide Biosynthesis Protein SpsA, Chain A"/>
    <property type="match status" value="1"/>
</dbReference>